<reference evidence="1" key="1">
    <citation type="submission" date="2022-11" db="EMBL/GenBank/DDBJ databases">
        <authorList>
            <person name="Petersen C."/>
        </authorList>
    </citation>
    <scope>NUCLEOTIDE SEQUENCE</scope>
    <source>
        <strain evidence="1">IBT 29864</strain>
    </source>
</reference>
<organism evidence="1 2">
    <name type="scientific">Penicillium cataractarum</name>
    <dbReference type="NCBI Taxonomy" id="2100454"/>
    <lineage>
        <taxon>Eukaryota</taxon>
        <taxon>Fungi</taxon>
        <taxon>Dikarya</taxon>
        <taxon>Ascomycota</taxon>
        <taxon>Pezizomycotina</taxon>
        <taxon>Eurotiomycetes</taxon>
        <taxon>Eurotiomycetidae</taxon>
        <taxon>Eurotiales</taxon>
        <taxon>Aspergillaceae</taxon>
        <taxon>Penicillium</taxon>
    </lineage>
</organism>
<gene>
    <name evidence="1" type="ORF">N7496_003874</name>
</gene>
<reference evidence="1" key="2">
    <citation type="journal article" date="2023" name="IMA Fungus">
        <title>Comparative genomic study of the Penicillium genus elucidates a diverse pangenome and 15 lateral gene transfer events.</title>
        <authorList>
            <person name="Petersen C."/>
            <person name="Sorensen T."/>
            <person name="Nielsen M.R."/>
            <person name="Sondergaard T.E."/>
            <person name="Sorensen J.L."/>
            <person name="Fitzpatrick D.A."/>
            <person name="Frisvad J.C."/>
            <person name="Nielsen K.L."/>
        </authorList>
    </citation>
    <scope>NUCLEOTIDE SEQUENCE</scope>
    <source>
        <strain evidence="1">IBT 29864</strain>
    </source>
</reference>
<dbReference type="RefSeq" id="XP_056559017.1">
    <property type="nucleotide sequence ID" value="XM_056696805.1"/>
</dbReference>
<accession>A0A9W9VJ87</accession>
<dbReference type="Gene3D" id="3.40.50.150">
    <property type="entry name" value="Vaccinia Virus protein VP39"/>
    <property type="match status" value="1"/>
</dbReference>
<dbReference type="Proteomes" id="UP001147782">
    <property type="component" value="Unassembled WGS sequence"/>
</dbReference>
<dbReference type="InterPro" id="IPR029063">
    <property type="entry name" value="SAM-dependent_MTases_sf"/>
</dbReference>
<evidence type="ECO:0008006" key="3">
    <source>
        <dbReference type="Google" id="ProtNLM"/>
    </source>
</evidence>
<protein>
    <recommendedName>
        <fullName evidence="3">Methyltransferase domain-containing protein</fullName>
    </recommendedName>
</protein>
<dbReference type="SUPFAM" id="SSF53335">
    <property type="entry name" value="S-adenosyl-L-methionine-dependent methyltransferases"/>
    <property type="match status" value="1"/>
</dbReference>
<keyword evidence="2" id="KW-1185">Reference proteome</keyword>
<evidence type="ECO:0000313" key="1">
    <source>
        <dbReference type="EMBL" id="KAJ5381446.1"/>
    </source>
</evidence>
<sequence length="274" mass="30048">MISKSDNVYVLGHNQDEIDRLQQQHGWLKDAMPELILAPIDRNRDQPTTQILDSGTADGIWLRDVSTQFGTSPLSCIGTDISPNLFPADHAAGDIQYLAQSIKDPWPTEFRGKFDLVHQRLVLACCNTHEAQVAIANLASLARPGGWVQLMECDHSGGFSPDTAAAHPALAQFGRLVISHLETKGQYGQQGLHLQRYLKQAGLVNVTERVFEILVGNGAKNPDLGNVAAQNIVQVAKKMGGDDEYVEKLVHEIETIGGTQRFHVAFGQRPINTL</sequence>
<dbReference type="PANTHER" id="PTHR43591">
    <property type="entry name" value="METHYLTRANSFERASE"/>
    <property type="match status" value="1"/>
</dbReference>
<evidence type="ECO:0000313" key="2">
    <source>
        <dbReference type="Proteomes" id="UP001147782"/>
    </source>
</evidence>
<dbReference type="AlphaFoldDB" id="A0A9W9VJ87"/>
<name>A0A9W9VJ87_9EURO</name>
<dbReference type="EMBL" id="JAPZBS010000002">
    <property type="protein sequence ID" value="KAJ5381446.1"/>
    <property type="molecule type" value="Genomic_DNA"/>
</dbReference>
<dbReference type="Pfam" id="PF13489">
    <property type="entry name" value="Methyltransf_23"/>
    <property type="match status" value="1"/>
</dbReference>
<dbReference type="GeneID" id="81435982"/>
<proteinExistence type="predicted"/>
<dbReference type="OrthoDB" id="184880at2759"/>
<dbReference type="PANTHER" id="PTHR43591:SF105">
    <property type="entry name" value="METHYLTRANSFERASE DOMAIN-CONTAINING PROTEIN-RELATED"/>
    <property type="match status" value="1"/>
</dbReference>
<comment type="caution">
    <text evidence="1">The sequence shown here is derived from an EMBL/GenBank/DDBJ whole genome shotgun (WGS) entry which is preliminary data.</text>
</comment>
<dbReference type="GO" id="GO:0008168">
    <property type="term" value="F:methyltransferase activity"/>
    <property type="evidence" value="ECO:0007669"/>
    <property type="project" value="TreeGrafter"/>
</dbReference>